<evidence type="ECO:0008006" key="4">
    <source>
        <dbReference type="Google" id="ProtNLM"/>
    </source>
</evidence>
<name>A0A1L9RR27_ASPWE</name>
<feature type="region of interest" description="Disordered" evidence="1">
    <location>
        <begin position="238"/>
        <end position="294"/>
    </location>
</feature>
<dbReference type="GeneID" id="63748743"/>
<dbReference type="RefSeq" id="XP_040691060.1">
    <property type="nucleotide sequence ID" value="XM_040832895.1"/>
</dbReference>
<protein>
    <recommendedName>
        <fullName evidence="4">DUF614 domain protein</fullName>
    </recommendedName>
</protein>
<reference evidence="3" key="1">
    <citation type="journal article" date="2017" name="Genome Biol.">
        <title>Comparative genomics reveals high biological diversity and specific adaptations in the industrially and medically important fungal genus Aspergillus.</title>
        <authorList>
            <person name="de Vries R.P."/>
            <person name="Riley R."/>
            <person name="Wiebenga A."/>
            <person name="Aguilar-Osorio G."/>
            <person name="Amillis S."/>
            <person name="Uchima C.A."/>
            <person name="Anderluh G."/>
            <person name="Asadollahi M."/>
            <person name="Askin M."/>
            <person name="Barry K."/>
            <person name="Battaglia E."/>
            <person name="Bayram O."/>
            <person name="Benocci T."/>
            <person name="Braus-Stromeyer S.A."/>
            <person name="Caldana C."/>
            <person name="Canovas D."/>
            <person name="Cerqueira G.C."/>
            <person name="Chen F."/>
            <person name="Chen W."/>
            <person name="Choi C."/>
            <person name="Clum A."/>
            <person name="Dos Santos R.A."/>
            <person name="Damasio A.R."/>
            <person name="Diallinas G."/>
            <person name="Emri T."/>
            <person name="Fekete E."/>
            <person name="Flipphi M."/>
            <person name="Freyberg S."/>
            <person name="Gallo A."/>
            <person name="Gournas C."/>
            <person name="Habgood R."/>
            <person name="Hainaut M."/>
            <person name="Harispe M.L."/>
            <person name="Henrissat B."/>
            <person name="Hilden K.S."/>
            <person name="Hope R."/>
            <person name="Hossain A."/>
            <person name="Karabika E."/>
            <person name="Karaffa L."/>
            <person name="Karanyi Z."/>
            <person name="Krasevec N."/>
            <person name="Kuo A."/>
            <person name="Kusch H."/>
            <person name="LaButti K."/>
            <person name="Lagendijk E.L."/>
            <person name="Lapidus A."/>
            <person name="Levasseur A."/>
            <person name="Lindquist E."/>
            <person name="Lipzen A."/>
            <person name="Logrieco A.F."/>
            <person name="MacCabe A."/>
            <person name="Maekelae M.R."/>
            <person name="Malavazi I."/>
            <person name="Melin P."/>
            <person name="Meyer V."/>
            <person name="Mielnichuk N."/>
            <person name="Miskei M."/>
            <person name="Molnar A.P."/>
            <person name="Mule G."/>
            <person name="Ngan C.Y."/>
            <person name="Orejas M."/>
            <person name="Orosz E."/>
            <person name="Ouedraogo J.P."/>
            <person name="Overkamp K.M."/>
            <person name="Park H.-S."/>
            <person name="Perrone G."/>
            <person name="Piumi F."/>
            <person name="Punt P.J."/>
            <person name="Ram A.F."/>
            <person name="Ramon A."/>
            <person name="Rauscher S."/>
            <person name="Record E."/>
            <person name="Riano-Pachon D.M."/>
            <person name="Robert V."/>
            <person name="Roehrig J."/>
            <person name="Ruller R."/>
            <person name="Salamov A."/>
            <person name="Salih N.S."/>
            <person name="Samson R.A."/>
            <person name="Sandor E."/>
            <person name="Sanguinetti M."/>
            <person name="Schuetze T."/>
            <person name="Sepcic K."/>
            <person name="Shelest E."/>
            <person name="Sherlock G."/>
            <person name="Sophianopoulou V."/>
            <person name="Squina F.M."/>
            <person name="Sun H."/>
            <person name="Susca A."/>
            <person name="Todd R.B."/>
            <person name="Tsang A."/>
            <person name="Unkles S.E."/>
            <person name="van de Wiele N."/>
            <person name="van Rossen-Uffink D."/>
            <person name="Oliveira J.V."/>
            <person name="Vesth T.C."/>
            <person name="Visser J."/>
            <person name="Yu J.-H."/>
            <person name="Zhou M."/>
            <person name="Andersen M.R."/>
            <person name="Archer D.B."/>
            <person name="Baker S.E."/>
            <person name="Benoit I."/>
            <person name="Brakhage A.A."/>
            <person name="Braus G.H."/>
            <person name="Fischer R."/>
            <person name="Frisvad J.C."/>
            <person name="Goldman G.H."/>
            <person name="Houbraken J."/>
            <person name="Oakley B."/>
            <person name="Pocsi I."/>
            <person name="Scazzocchio C."/>
            <person name="Seiboth B."/>
            <person name="vanKuyk P.A."/>
            <person name="Wortman J."/>
            <person name="Dyer P.S."/>
            <person name="Grigoriev I.V."/>
        </authorList>
    </citation>
    <scope>NUCLEOTIDE SEQUENCE [LARGE SCALE GENOMIC DNA]</scope>
    <source>
        <strain evidence="3">DTO 134E9</strain>
    </source>
</reference>
<accession>A0A1L9RR27</accession>
<organism evidence="2 3">
    <name type="scientific">Aspergillus wentii DTO 134E9</name>
    <dbReference type="NCBI Taxonomy" id="1073089"/>
    <lineage>
        <taxon>Eukaryota</taxon>
        <taxon>Fungi</taxon>
        <taxon>Dikarya</taxon>
        <taxon>Ascomycota</taxon>
        <taxon>Pezizomycotina</taxon>
        <taxon>Eurotiomycetes</taxon>
        <taxon>Eurotiomycetidae</taxon>
        <taxon>Eurotiales</taxon>
        <taxon>Aspergillaceae</taxon>
        <taxon>Aspergillus</taxon>
        <taxon>Aspergillus subgen. Cremei</taxon>
    </lineage>
</organism>
<evidence type="ECO:0000313" key="3">
    <source>
        <dbReference type="Proteomes" id="UP000184383"/>
    </source>
</evidence>
<dbReference type="EMBL" id="KV878211">
    <property type="protein sequence ID" value="OJJ37384.1"/>
    <property type="molecule type" value="Genomic_DNA"/>
</dbReference>
<dbReference type="PANTHER" id="PTHR15907">
    <property type="entry name" value="DUF614 FAMILY PROTEIN-RELATED"/>
    <property type="match status" value="1"/>
</dbReference>
<feature type="compositionally biased region" description="Polar residues" evidence="1">
    <location>
        <begin position="52"/>
        <end position="66"/>
    </location>
</feature>
<dbReference type="OrthoDB" id="1045822at2759"/>
<evidence type="ECO:0000256" key="1">
    <source>
        <dbReference type="SAM" id="MobiDB-lite"/>
    </source>
</evidence>
<dbReference type="VEuPathDB" id="FungiDB:ASPWEDRAFT_26776"/>
<dbReference type="InterPro" id="IPR006461">
    <property type="entry name" value="PLAC_motif_containing"/>
</dbReference>
<dbReference type="STRING" id="1073089.A0A1L9RR27"/>
<sequence length="463" mass="52189">MSRQLHLDTSNLGANVHRRYSFLETPMEMHAPGQQYNEQRNNEQQFDRQQDNGDQQLDAQQYSEQQHGQHYDSPQHHTEQYNGQQYDGQQHNAQQYHGQQEIAQQYHGQQYVQQYGQQYTGPQYDAQQFNVQQYNGQQHIIPQHNSQQYNGEQYHGQQHNNQPFSPQIYSPDQIQQHTVVPIQSPSIYNEKAQHLLQNPVTSPYNAPPPEQHPANYAPYAEDTIQSTRQIEVQAPQYSYAAPPNSPGPLPIKTSPEASEQARETQAVAVAPDTNPLHSPTFPRFPPPTARSTPQLAASDDITAYHQPGQIAHPNQVIKGGTWRHSLCDCSNIWTCCLGLLCPCILYGKTQHRLSLKSKNEDPTNMLGYETCNGSCTAMALLCGCQWLLATIQHNRTRKAYGIRGDVGSDCVRATCCTCCTLIQDETEIKKREEERGKAAIATGAALVSPYTAPVQMTYGPPPR</sequence>
<evidence type="ECO:0000313" key="2">
    <source>
        <dbReference type="EMBL" id="OJJ37384.1"/>
    </source>
</evidence>
<feature type="region of interest" description="Disordered" evidence="1">
    <location>
        <begin position="40"/>
        <end position="82"/>
    </location>
</feature>
<feature type="compositionally biased region" description="Basic and acidic residues" evidence="1">
    <location>
        <begin position="67"/>
        <end position="79"/>
    </location>
</feature>
<keyword evidence="3" id="KW-1185">Reference proteome</keyword>
<dbReference type="NCBIfam" id="TIGR01571">
    <property type="entry name" value="A_thal_Cys_rich"/>
    <property type="match status" value="1"/>
</dbReference>
<gene>
    <name evidence="2" type="ORF">ASPWEDRAFT_26776</name>
</gene>
<proteinExistence type="predicted"/>
<dbReference type="Proteomes" id="UP000184383">
    <property type="component" value="Unassembled WGS sequence"/>
</dbReference>
<dbReference type="AlphaFoldDB" id="A0A1L9RR27"/>
<dbReference type="Pfam" id="PF04749">
    <property type="entry name" value="PLAC8"/>
    <property type="match status" value="1"/>
</dbReference>